<dbReference type="InterPro" id="IPR014001">
    <property type="entry name" value="Helicase_ATP-bd"/>
</dbReference>
<evidence type="ECO:0000259" key="1">
    <source>
        <dbReference type="PROSITE" id="PS51192"/>
    </source>
</evidence>
<feature type="domain" description="Helicase ATP-binding" evidence="1">
    <location>
        <begin position="153"/>
        <end position="324"/>
    </location>
</feature>
<reference evidence="3 4" key="1">
    <citation type="submission" date="2018-04" db="EMBL/GenBank/DDBJ databases">
        <title>Pelagivirga bohaiensis gen. nov., sp. nov., a bacterium isolated from the Bohai Sea.</title>
        <authorList>
            <person name="Ji X."/>
        </authorList>
    </citation>
    <scope>NUCLEOTIDE SEQUENCE [LARGE SCALE GENOMIC DNA]</scope>
    <source>
        <strain evidence="3 4">BH-SD19</strain>
    </source>
</reference>
<dbReference type="OrthoDB" id="9803459at2"/>
<evidence type="ECO:0000259" key="2">
    <source>
        <dbReference type="PROSITE" id="PS51194"/>
    </source>
</evidence>
<keyword evidence="3" id="KW-0547">Nucleotide-binding</keyword>
<protein>
    <submittedName>
        <fullName evidence="3">DEAD/DEAH box helicase</fullName>
    </submittedName>
</protein>
<dbReference type="Gene3D" id="3.40.50.300">
    <property type="entry name" value="P-loop containing nucleotide triphosphate hydrolases"/>
    <property type="match status" value="2"/>
</dbReference>
<dbReference type="GO" id="GO:0005829">
    <property type="term" value="C:cytosol"/>
    <property type="evidence" value="ECO:0007669"/>
    <property type="project" value="TreeGrafter"/>
</dbReference>
<comment type="caution">
    <text evidence="3">The sequence shown here is derived from an EMBL/GenBank/DDBJ whole genome shotgun (WGS) entry which is preliminary data.</text>
</comment>
<dbReference type="EMBL" id="QCYH01000016">
    <property type="protein sequence ID" value="PVA08805.1"/>
    <property type="molecule type" value="Genomic_DNA"/>
</dbReference>
<keyword evidence="3" id="KW-0347">Helicase</keyword>
<organism evidence="3 4">
    <name type="scientific">Pelagivirga sediminicola</name>
    <dbReference type="NCBI Taxonomy" id="2170575"/>
    <lineage>
        <taxon>Bacteria</taxon>
        <taxon>Pseudomonadati</taxon>
        <taxon>Pseudomonadota</taxon>
        <taxon>Alphaproteobacteria</taxon>
        <taxon>Rhodobacterales</taxon>
        <taxon>Paracoccaceae</taxon>
        <taxon>Pelagivirga</taxon>
    </lineage>
</organism>
<keyword evidence="3" id="KW-0067">ATP-binding</keyword>
<dbReference type="PANTHER" id="PTHR47396:SF1">
    <property type="entry name" value="ATP-DEPENDENT HELICASE IRC3-RELATED"/>
    <property type="match status" value="1"/>
</dbReference>
<dbReference type="PROSITE" id="PS51192">
    <property type="entry name" value="HELICASE_ATP_BIND_1"/>
    <property type="match status" value="1"/>
</dbReference>
<feature type="domain" description="Helicase C-terminal" evidence="2">
    <location>
        <begin position="354"/>
        <end position="535"/>
    </location>
</feature>
<dbReference type="AlphaFoldDB" id="A0A2T7G313"/>
<dbReference type="GO" id="GO:0016787">
    <property type="term" value="F:hydrolase activity"/>
    <property type="evidence" value="ECO:0007669"/>
    <property type="project" value="InterPro"/>
</dbReference>
<dbReference type="InterPro" id="IPR006935">
    <property type="entry name" value="Helicase/UvrB_N"/>
</dbReference>
<dbReference type="GO" id="GO:0004386">
    <property type="term" value="F:helicase activity"/>
    <property type="evidence" value="ECO:0007669"/>
    <property type="project" value="UniProtKB-KW"/>
</dbReference>
<dbReference type="RefSeq" id="WP_108693403.1">
    <property type="nucleotide sequence ID" value="NZ_QCYH01000016.1"/>
</dbReference>
<dbReference type="CDD" id="cd18785">
    <property type="entry name" value="SF2_C"/>
    <property type="match status" value="1"/>
</dbReference>
<keyword evidence="4" id="KW-1185">Reference proteome</keyword>
<keyword evidence="3" id="KW-0378">Hydrolase</keyword>
<accession>A0A2T7G313</accession>
<dbReference type="InterPro" id="IPR050742">
    <property type="entry name" value="Helicase_Restrict-Modif_Enz"/>
</dbReference>
<dbReference type="GO" id="GO:0003677">
    <property type="term" value="F:DNA binding"/>
    <property type="evidence" value="ECO:0007669"/>
    <property type="project" value="InterPro"/>
</dbReference>
<dbReference type="Proteomes" id="UP000244446">
    <property type="component" value="Unassembled WGS sequence"/>
</dbReference>
<sequence length="1099" mass="122455">MTLFPDWQGDLVLPPPSERKIRVGGNLIFQRPFRGARCRAQIAPSQYKGHDLIKTNLAAPFDQILLRRKGARRLKSTLPVLNAGHLSGLGDLTESTALFWDSPGALEDYAATPEQVLALWRNKFTFRAENEVEQEPGLRMPQIGALHAIAAHFAVGEQFEPATVVLPTGTGKTETMLATQVYRQLHRTLVLVPSDALRTQIFEKFVTLGVLPDAGVVPGQLPGPHVAKITTGLQSIEECRALIERANVIVALPDSLNSFPPDARAYLLDQCSDIFVDEAHHVTASTWAAVRDRFLDKRILQFTATPFRRDGKRVDGKIIFNYKLGDAQKAGYYRPINLRTVEEYGDDAARDRAIAEKAVAVLRRDRDELGLDHLLMARTRNRDRADIVWALYQELAPELHPVIVYSGPGRRQINAAALDKVLDGSADGARIVVCVDMLGEGFDLPNLKIAALHDTHKSLAVTLQFIGRFTRKGATGTIGEATVVANIADPEAETKLAALYAEGADWDVLIKRLSEERIHEELQLQDVVMSLKERGDLHAQLSLWNLRPALSTQIFRTRCTSWSPLAYEAVLPGGAESWYALDEENNLLVAVVHRTSTVDWGNYQNLENAVYDLLLARWDQAAGALFIYASDYQGLRTERMARAITSDETELLSGPAVFRILNNVEMPLVKSMGSSRIGAISFTSYFGPNVTEGLASIEKAESQLNNIACLGYEDGERVLWGGTQRKGKIWQQKSGTISTWMEWCNRTWTKVSSDVELDSNITRDFLRPQKLTAPHGAYPIAVQWGEQAQMRFSDRQFMLFDSTEVPVFLIDLGIGAVGDDGAIDIDIATEGSRSTYRLRIAADLPGGYSHDWVSGPRLKFKRAHAAEAVPLEEYLLTDPFIVRYADGTHSYNCYHIPTPLEPATYPKESLEAWDWAGIPLNRESMNRAGDRDTIQYRAFQHIENQFDLIFNDDGHGEAADLVALKDTGDGIRLCLIHCKNAHGGRISADIRNFYTLCGQAQKSMAVKHGGLPRLYVDLKRRHETWSKQGASRFLKGDMKLLSYFKEKARRAKVDFEVVLVQPGASAETVTPEILRLLATTELFLTKTTQARFRVVVSSV</sequence>
<dbReference type="Pfam" id="PF04851">
    <property type="entry name" value="ResIII"/>
    <property type="match status" value="1"/>
</dbReference>
<dbReference type="SMART" id="SM00487">
    <property type="entry name" value="DEXDc"/>
    <property type="match status" value="1"/>
</dbReference>
<name>A0A2T7G313_9RHOB</name>
<evidence type="ECO:0000313" key="4">
    <source>
        <dbReference type="Proteomes" id="UP000244446"/>
    </source>
</evidence>
<evidence type="ECO:0000313" key="3">
    <source>
        <dbReference type="EMBL" id="PVA08805.1"/>
    </source>
</evidence>
<dbReference type="GO" id="GO:0005524">
    <property type="term" value="F:ATP binding"/>
    <property type="evidence" value="ECO:0007669"/>
    <property type="project" value="InterPro"/>
</dbReference>
<dbReference type="PROSITE" id="PS51194">
    <property type="entry name" value="HELICASE_CTER"/>
    <property type="match status" value="1"/>
</dbReference>
<proteinExistence type="predicted"/>
<gene>
    <name evidence="3" type="ORF">DC366_17025</name>
</gene>
<dbReference type="PANTHER" id="PTHR47396">
    <property type="entry name" value="TYPE I RESTRICTION ENZYME ECOKI R PROTEIN"/>
    <property type="match status" value="1"/>
</dbReference>
<dbReference type="SUPFAM" id="SSF52540">
    <property type="entry name" value="P-loop containing nucleoside triphosphate hydrolases"/>
    <property type="match status" value="1"/>
</dbReference>
<dbReference type="InterPro" id="IPR001650">
    <property type="entry name" value="Helicase_C-like"/>
</dbReference>
<dbReference type="InterPro" id="IPR027417">
    <property type="entry name" value="P-loop_NTPase"/>
</dbReference>
<dbReference type="CDD" id="cd17926">
    <property type="entry name" value="DEXHc_RE"/>
    <property type="match status" value="1"/>
</dbReference>